<feature type="transmembrane region" description="Helical" evidence="8">
    <location>
        <begin position="143"/>
        <end position="165"/>
    </location>
</feature>
<proteinExistence type="inferred from homology"/>
<evidence type="ECO:0000313" key="9">
    <source>
        <dbReference type="EMBL" id="KJE95902.1"/>
    </source>
</evidence>
<evidence type="ECO:0000256" key="8">
    <source>
        <dbReference type="SAM" id="Phobius"/>
    </source>
</evidence>
<dbReference type="EMBL" id="KE346370">
    <property type="protein sequence ID" value="KJE95902.1"/>
    <property type="molecule type" value="Genomic_DNA"/>
</dbReference>
<dbReference type="PANTHER" id="PTHR31040">
    <property type="entry name" value="NURIM"/>
    <property type="match status" value="1"/>
</dbReference>
<accession>A0A0D2VWF0</accession>
<sequence>MSSSTTGAQPAQRSRIGLLLSAAFGFSTYIVTVAVILHTVAFLHAGPPAPGGSAAGSNSNARFPALVVDCGLLILFAVQHSAMATQWFKTRVLARICPNIVERSVYVLASSVCLEVVLLNWRFGSMVWDVSPHLRLPLDLAHILGWILIFSAAVQVDYLELLGLLQIRYAFINRDAPIVYRSQRVQALYRHMRHPMLIGALLVLLSTPVMTTDRLLLVVGFAAYEMAASRLDHRDVEYVRQQLLKQKRKLLDEAQEEQ</sequence>
<dbReference type="OrthoDB" id="10050858at2759"/>
<dbReference type="PhylomeDB" id="A0A0D2VWF0"/>
<comment type="subcellular location">
    <subcellularLocation>
        <location evidence="1">Membrane</location>
        <topology evidence="1">Multi-pass membrane protein</topology>
    </subcellularLocation>
</comment>
<keyword evidence="4 8" id="KW-1133">Transmembrane helix</keyword>
<gene>
    <name evidence="9" type="ORF">CAOG_006296</name>
</gene>
<feature type="transmembrane region" description="Helical" evidence="8">
    <location>
        <begin position="63"/>
        <end position="84"/>
    </location>
</feature>
<feature type="transmembrane region" description="Helical" evidence="8">
    <location>
        <begin position="197"/>
        <end position="224"/>
    </location>
</feature>
<feature type="transmembrane region" description="Helical" evidence="8">
    <location>
        <begin position="16"/>
        <end position="43"/>
    </location>
</feature>
<dbReference type="GO" id="GO:0031965">
    <property type="term" value="C:nuclear membrane"/>
    <property type="evidence" value="ECO:0007669"/>
    <property type="project" value="TreeGrafter"/>
</dbReference>
<dbReference type="InterPro" id="IPR033580">
    <property type="entry name" value="Nurim-like"/>
</dbReference>
<dbReference type="Proteomes" id="UP000008743">
    <property type="component" value="Unassembled WGS sequence"/>
</dbReference>
<dbReference type="Gene3D" id="1.20.120.1630">
    <property type="match status" value="1"/>
</dbReference>
<evidence type="ECO:0000256" key="1">
    <source>
        <dbReference type="ARBA" id="ARBA00004141"/>
    </source>
</evidence>
<dbReference type="OMA" id="WSIWFPL"/>
<reference evidence="10" key="1">
    <citation type="submission" date="2011-02" db="EMBL/GenBank/DDBJ databases">
        <title>The Genome Sequence of Capsaspora owczarzaki ATCC 30864.</title>
        <authorList>
            <person name="Russ C."/>
            <person name="Cuomo C."/>
            <person name="Burger G."/>
            <person name="Gray M.W."/>
            <person name="Holland P.W.H."/>
            <person name="King N."/>
            <person name="Lang F.B.F."/>
            <person name="Roger A.J."/>
            <person name="Ruiz-Trillo I."/>
            <person name="Young S.K."/>
            <person name="Zeng Q."/>
            <person name="Gargeya S."/>
            <person name="Alvarado L."/>
            <person name="Berlin A."/>
            <person name="Chapman S.B."/>
            <person name="Chen Z."/>
            <person name="Freedman E."/>
            <person name="Gellesch M."/>
            <person name="Goldberg J."/>
            <person name="Griggs A."/>
            <person name="Gujja S."/>
            <person name="Heilman E."/>
            <person name="Heiman D."/>
            <person name="Howarth C."/>
            <person name="Mehta T."/>
            <person name="Neiman D."/>
            <person name="Pearson M."/>
            <person name="Roberts A."/>
            <person name="Saif S."/>
            <person name="Shea T."/>
            <person name="Shenoy N."/>
            <person name="Sisk P."/>
            <person name="Stolte C."/>
            <person name="Sykes S."/>
            <person name="White J."/>
            <person name="Yandava C."/>
            <person name="Haas B."/>
            <person name="Nusbaum C."/>
            <person name="Birren B."/>
        </authorList>
    </citation>
    <scope>NUCLEOTIDE SEQUENCE</scope>
    <source>
        <strain evidence="10">ATCC 30864</strain>
    </source>
</reference>
<evidence type="ECO:0000256" key="4">
    <source>
        <dbReference type="ARBA" id="ARBA00022989"/>
    </source>
</evidence>
<comment type="similarity">
    <text evidence="2">Belongs to the nurim family.</text>
</comment>
<keyword evidence="10" id="KW-1185">Reference proteome</keyword>
<evidence type="ECO:0000256" key="6">
    <source>
        <dbReference type="ARBA" id="ARBA00031700"/>
    </source>
</evidence>
<protein>
    <recommendedName>
        <fullName evidence="7">Nuclear envelope membrane protein</fullName>
    </recommendedName>
    <alternativeName>
        <fullName evidence="6">Nuclear rim protein</fullName>
    </alternativeName>
</protein>
<dbReference type="eggNOG" id="ENOG502RS62">
    <property type="taxonomic scope" value="Eukaryota"/>
</dbReference>
<evidence type="ECO:0000256" key="3">
    <source>
        <dbReference type="ARBA" id="ARBA00022692"/>
    </source>
</evidence>
<organism evidence="9 10">
    <name type="scientific">Capsaspora owczarzaki (strain ATCC 30864)</name>
    <dbReference type="NCBI Taxonomy" id="595528"/>
    <lineage>
        <taxon>Eukaryota</taxon>
        <taxon>Filasterea</taxon>
        <taxon>Capsaspora</taxon>
    </lineage>
</organism>
<evidence type="ECO:0000256" key="7">
    <source>
        <dbReference type="ARBA" id="ARBA00032957"/>
    </source>
</evidence>
<dbReference type="PANTHER" id="PTHR31040:SF1">
    <property type="entry name" value="NURIM"/>
    <property type="match status" value="1"/>
</dbReference>
<dbReference type="AlphaFoldDB" id="A0A0D2VWF0"/>
<evidence type="ECO:0000313" key="10">
    <source>
        <dbReference type="Proteomes" id="UP000008743"/>
    </source>
</evidence>
<feature type="transmembrane region" description="Helical" evidence="8">
    <location>
        <begin position="105"/>
        <end position="123"/>
    </location>
</feature>
<evidence type="ECO:0000256" key="2">
    <source>
        <dbReference type="ARBA" id="ARBA00010631"/>
    </source>
</evidence>
<keyword evidence="5 8" id="KW-0472">Membrane</keyword>
<keyword evidence="3 8" id="KW-0812">Transmembrane</keyword>
<evidence type="ECO:0000256" key="5">
    <source>
        <dbReference type="ARBA" id="ARBA00023136"/>
    </source>
</evidence>
<dbReference type="InParanoid" id="A0A0D2VWF0"/>
<name>A0A0D2VWF0_CAPO3</name>
<dbReference type="RefSeq" id="XP_004345045.1">
    <property type="nucleotide sequence ID" value="XM_004344995.2"/>
</dbReference>